<dbReference type="GO" id="GO:0005524">
    <property type="term" value="F:ATP binding"/>
    <property type="evidence" value="ECO:0007669"/>
    <property type="project" value="UniProtKB-KW"/>
</dbReference>
<dbReference type="Pfam" id="PF10431">
    <property type="entry name" value="ClpB_D2-small"/>
    <property type="match status" value="1"/>
</dbReference>
<dbReference type="InterPro" id="IPR027417">
    <property type="entry name" value="P-loop_NTPase"/>
</dbReference>
<feature type="domain" description="Clp ATPase C-terminal" evidence="4">
    <location>
        <begin position="54"/>
        <end position="98"/>
    </location>
</feature>
<dbReference type="Gene3D" id="1.10.8.60">
    <property type="match status" value="1"/>
</dbReference>
<dbReference type="Gramene" id="mRNA:HanXRQr2_Chr16g0724671">
    <property type="protein sequence ID" value="mRNA:HanXRQr2_Chr16g0724671"/>
    <property type="gene ID" value="HanXRQr2_Chr16g0724671"/>
</dbReference>
<evidence type="ECO:0000313" key="5">
    <source>
        <dbReference type="EMBL" id="KAF5758026.1"/>
    </source>
</evidence>
<dbReference type="STRING" id="4232.A0A251RVJ5"/>
<dbReference type="Proteomes" id="UP000215914">
    <property type="component" value="Chromosome 16"/>
</dbReference>
<reference evidence="5" key="3">
    <citation type="submission" date="2020-06" db="EMBL/GenBank/DDBJ databases">
        <title>Helianthus annuus Genome sequencing and assembly Release 2.</title>
        <authorList>
            <person name="Gouzy J."/>
            <person name="Langlade N."/>
            <person name="Munos S."/>
        </authorList>
    </citation>
    <scope>NUCLEOTIDE SEQUENCE</scope>
    <source>
        <tissue evidence="5">Leaves</tissue>
    </source>
</reference>
<reference evidence="6" key="2">
    <citation type="submission" date="2017-02" db="EMBL/GenBank/DDBJ databases">
        <title>Sunflower complete genome.</title>
        <authorList>
            <person name="Langlade N."/>
            <person name="Munos S."/>
        </authorList>
    </citation>
    <scope>NUCLEOTIDE SEQUENCE [LARGE SCALE GENOMIC DNA]</scope>
    <source>
        <tissue evidence="6">Leaves</tissue>
    </source>
</reference>
<dbReference type="SUPFAM" id="SSF52540">
    <property type="entry name" value="P-loop containing nucleoside triphosphate hydrolases"/>
    <property type="match status" value="1"/>
</dbReference>
<dbReference type="InterPro" id="IPR019489">
    <property type="entry name" value="Clp_ATPase_C"/>
</dbReference>
<accession>A0A251RVJ5</accession>
<dbReference type="InParanoid" id="A0A251RVJ5"/>
<evidence type="ECO:0000259" key="4">
    <source>
        <dbReference type="Pfam" id="PF10431"/>
    </source>
</evidence>
<dbReference type="EMBL" id="MNCJ02000331">
    <property type="protein sequence ID" value="KAF5758026.1"/>
    <property type="molecule type" value="Genomic_DNA"/>
</dbReference>
<evidence type="ECO:0000313" key="7">
    <source>
        <dbReference type="Proteomes" id="UP000215914"/>
    </source>
</evidence>
<evidence type="ECO:0000256" key="1">
    <source>
        <dbReference type="ARBA" id="ARBA00022737"/>
    </source>
</evidence>
<evidence type="ECO:0000256" key="2">
    <source>
        <dbReference type="ARBA" id="ARBA00022741"/>
    </source>
</evidence>
<dbReference type="AlphaFoldDB" id="A0A251RVJ5"/>
<dbReference type="PANTHER" id="PTHR11638">
    <property type="entry name" value="ATP-DEPENDENT CLP PROTEASE"/>
    <property type="match status" value="1"/>
</dbReference>
<keyword evidence="6" id="KW-0378">Hydrolase</keyword>
<keyword evidence="3" id="KW-0067">ATP-binding</keyword>
<protein>
    <submittedName>
        <fullName evidence="5 6">Clp ATPase, P-loop containing nucleoside triphosphate hydrolase</fullName>
    </submittedName>
</protein>
<gene>
    <name evidence="6" type="ORF">HannXRQ_Chr16g0499171</name>
    <name evidence="5" type="ORF">HanXRQr2_Chr16g0724671</name>
</gene>
<organism evidence="6 7">
    <name type="scientific">Helianthus annuus</name>
    <name type="common">Common sunflower</name>
    <dbReference type="NCBI Taxonomy" id="4232"/>
    <lineage>
        <taxon>Eukaryota</taxon>
        <taxon>Viridiplantae</taxon>
        <taxon>Streptophyta</taxon>
        <taxon>Embryophyta</taxon>
        <taxon>Tracheophyta</taxon>
        <taxon>Spermatophyta</taxon>
        <taxon>Magnoliopsida</taxon>
        <taxon>eudicotyledons</taxon>
        <taxon>Gunneridae</taxon>
        <taxon>Pentapetalae</taxon>
        <taxon>asterids</taxon>
        <taxon>campanulids</taxon>
        <taxon>Asterales</taxon>
        <taxon>Asteraceae</taxon>
        <taxon>Asteroideae</taxon>
        <taxon>Heliantheae alliance</taxon>
        <taxon>Heliantheae</taxon>
        <taxon>Helianthus</taxon>
    </lineage>
</organism>
<dbReference type="PANTHER" id="PTHR11638:SF155">
    <property type="entry name" value="CHAPERONE PROTEIN CLPC1, CHLOROPLASTIC-LIKE"/>
    <property type="match status" value="1"/>
</dbReference>
<keyword evidence="2" id="KW-0547">Nucleotide-binding</keyword>
<dbReference type="Gene3D" id="3.40.50.300">
    <property type="entry name" value="P-loop containing nucleotide triphosphate hydrolases"/>
    <property type="match status" value="1"/>
</dbReference>
<sequence>MRSVGGTRFGFDLDYDEKDSSYSRIKSLVTEEFKQYFRPEFLNRLDDMIVFGRLTKLEVKEIADIMLKEVFERLKGKEIQLQVTDRFRDRVVDVDSDSNVTVLNASGGAPPELLSEPIVVRLWTTMAGGWQRLQARWW</sequence>
<keyword evidence="1" id="KW-0677">Repeat</keyword>
<dbReference type="InterPro" id="IPR050130">
    <property type="entry name" value="ClpA_ClpB"/>
</dbReference>
<proteinExistence type="predicted"/>
<evidence type="ECO:0000313" key="6">
    <source>
        <dbReference type="EMBL" id="OTF90394.1"/>
    </source>
</evidence>
<name>A0A251RVJ5_HELAN</name>
<dbReference type="EMBL" id="CM007905">
    <property type="protein sequence ID" value="OTF90394.1"/>
    <property type="molecule type" value="Genomic_DNA"/>
</dbReference>
<dbReference type="GO" id="GO:0016787">
    <property type="term" value="F:hydrolase activity"/>
    <property type="evidence" value="ECO:0007669"/>
    <property type="project" value="UniProtKB-KW"/>
</dbReference>
<reference evidence="5 7" key="1">
    <citation type="journal article" date="2017" name="Nature">
        <title>The sunflower genome provides insights into oil metabolism, flowering and Asterid evolution.</title>
        <authorList>
            <person name="Badouin H."/>
            <person name="Gouzy J."/>
            <person name="Grassa C.J."/>
            <person name="Murat F."/>
            <person name="Staton S.E."/>
            <person name="Cottret L."/>
            <person name="Lelandais-Briere C."/>
            <person name="Owens G.L."/>
            <person name="Carrere S."/>
            <person name="Mayjonade B."/>
            <person name="Legrand L."/>
            <person name="Gill N."/>
            <person name="Kane N.C."/>
            <person name="Bowers J.E."/>
            <person name="Hubner S."/>
            <person name="Bellec A."/>
            <person name="Berard A."/>
            <person name="Berges H."/>
            <person name="Blanchet N."/>
            <person name="Boniface M.C."/>
            <person name="Brunel D."/>
            <person name="Catrice O."/>
            <person name="Chaidir N."/>
            <person name="Claudel C."/>
            <person name="Donnadieu C."/>
            <person name="Faraut T."/>
            <person name="Fievet G."/>
            <person name="Helmstetter N."/>
            <person name="King M."/>
            <person name="Knapp S.J."/>
            <person name="Lai Z."/>
            <person name="Le Paslier M.C."/>
            <person name="Lippi Y."/>
            <person name="Lorenzon L."/>
            <person name="Mandel J.R."/>
            <person name="Marage G."/>
            <person name="Marchand G."/>
            <person name="Marquand E."/>
            <person name="Bret-Mestries E."/>
            <person name="Morien E."/>
            <person name="Nambeesan S."/>
            <person name="Nguyen T."/>
            <person name="Pegot-Espagnet P."/>
            <person name="Pouilly N."/>
            <person name="Raftis F."/>
            <person name="Sallet E."/>
            <person name="Schiex T."/>
            <person name="Thomas J."/>
            <person name="Vandecasteele C."/>
            <person name="Vares D."/>
            <person name="Vear F."/>
            <person name="Vautrin S."/>
            <person name="Crespi M."/>
            <person name="Mangin B."/>
            <person name="Burke J.M."/>
            <person name="Salse J."/>
            <person name="Munos S."/>
            <person name="Vincourt P."/>
            <person name="Rieseberg L.H."/>
            <person name="Langlade N.B."/>
        </authorList>
    </citation>
    <scope>NUCLEOTIDE SEQUENCE [LARGE SCALE GENOMIC DNA]</scope>
    <source>
        <strain evidence="7">cv. SF193</strain>
        <tissue evidence="5">Leaves</tissue>
    </source>
</reference>
<evidence type="ECO:0000256" key="3">
    <source>
        <dbReference type="ARBA" id="ARBA00022840"/>
    </source>
</evidence>
<keyword evidence="7" id="KW-1185">Reference proteome</keyword>